<comment type="caution">
    <text evidence="6">The sequence shown here is derived from an EMBL/GenBank/DDBJ whole genome shotgun (WGS) entry which is preliminary data.</text>
</comment>
<dbReference type="PANTHER" id="PTHR21284:SF12">
    <property type="entry name" value="EG:80H7.2 PROTEIN"/>
    <property type="match status" value="1"/>
</dbReference>
<dbReference type="InterPro" id="IPR004031">
    <property type="entry name" value="PMP22/EMP/MP20/Claudin"/>
</dbReference>
<keyword evidence="7" id="KW-1185">Reference proteome</keyword>
<feature type="transmembrane region" description="Helical" evidence="5">
    <location>
        <begin position="201"/>
        <end position="225"/>
    </location>
</feature>
<evidence type="ECO:0000313" key="6">
    <source>
        <dbReference type="EMBL" id="KAK4290371.1"/>
    </source>
</evidence>
<accession>A0AAE1NKI9</accession>
<dbReference type="GO" id="GO:0035151">
    <property type="term" value="P:regulation of tube size, open tracheal system"/>
    <property type="evidence" value="ECO:0007669"/>
    <property type="project" value="TreeGrafter"/>
</dbReference>
<keyword evidence="2 5" id="KW-0812">Transmembrane</keyword>
<dbReference type="Gene3D" id="1.20.140.150">
    <property type="match status" value="1"/>
</dbReference>
<dbReference type="GO" id="GO:0016020">
    <property type="term" value="C:membrane"/>
    <property type="evidence" value="ECO:0007669"/>
    <property type="project" value="UniProtKB-SubCell"/>
</dbReference>
<reference evidence="6" key="1">
    <citation type="submission" date="2023-11" db="EMBL/GenBank/DDBJ databases">
        <title>Genome assemblies of two species of porcelain crab, Petrolisthes cinctipes and Petrolisthes manimaculis (Anomura: Porcellanidae).</title>
        <authorList>
            <person name="Angst P."/>
        </authorList>
    </citation>
    <scope>NUCLEOTIDE SEQUENCE</scope>
    <source>
        <strain evidence="6">PB745_02</strain>
        <tissue evidence="6">Gill</tissue>
    </source>
</reference>
<evidence type="ECO:0000256" key="4">
    <source>
        <dbReference type="ARBA" id="ARBA00023136"/>
    </source>
</evidence>
<feature type="transmembrane region" description="Helical" evidence="5">
    <location>
        <begin position="245"/>
        <end position="265"/>
    </location>
</feature>
<dbReference type="PANTHER" id="PTHR21284">
    <property type="entry name" value="EG:80H7.2 PROTEIN"/>
    <property type="match status" value="1"/>
</dbReference>
<evidence type="ECO:0000313" key="7">
    <source>
        <dbReference type="Proteomes" id="UP001292094"/>
    </source>
</evidence>
<dbReference type="AlphaFoldDB" id="A0AAE1NKI9"/>
<organism evidence="6 7">
    <name type="scientific">Petrolisthes manimaculis</name>
    <dbReference type="NCBI Taxonomy" id="1843537"/>
    <lineage>
        <taxon>Eukaryota</taxon>
        <taxon>Metazoa</taxon>
        <taxon>Ecdysozoa</taxon>
        <taxon>Arthropoda</taxon>
        <taxon>Crustacea</taxon>
        <taxon>Multicrustacea</taxon>
        <taxon>Malacostraca</taxon>
        <taxon>Eumalacostraca</taxon>
        <taxon>Eucarida</taxon>
        <taxon>Decapoda</taxon>
        <taxon>Pleocyemata</taxon>
        <taxon>Anomura</taxon>
        <taxon>Galatheoidea</taxon>
        <taxon>Porcellanidae</taxon>
        <taxon>Petrolisthes</taxon>
    </lineage>
</organism>
<sequence>MDDKRSWRSSVGILQNGQSWDSFDKTIKPAPPSTQPTMASVAGTSLYSADYNRYSRRPSFASTYYPPVFEKVYSYMRPTPLMVNAGIISFVATIFFVISFTSPYWLQSYSYTYSDFKNMGLWEFCFDGFRYPYYQYDYKFTGCNYIFSEEYQIIWQWMLPAWFMAVQTFMTIALLASVTTLVTVSLVLMRWPMQTIMRYEWHLTGFCFLCQAVTVVSIFFAVLVFGVMCWSRDWLLNPNFNYLSWSYAFAVVAGGIHAFAGFTLLHETFEAKERKRQASNLMQMDPQGHMGMGMGIGMMGQGYI</sequence>
<proteinExistence type="predicted"/>
<dbReference type="GO" id="GO:0005918">
    <property type="term" value="C:septate junction"/>
    <property type="evidence" value="ECO:0007669"/>
    <property type="project" value="TreeGrafter"/>
</dbReference>
<evidence type="ECO:0000256" key="2">
    <source>
        <dbReference type="ARBA" id="ARBA00022692"/>
    </source>
</evidence>
<feature type="transmembrane region" description="Helical" evidence="5">
    <location>
        <begin position="81"/>
        <end position="106"/>
    </location>
</feature>
<dbReference type="GO" id="GO:0019991">
    <property type="term" value="P:septate junction assembly"/>
    <property type="evidence" value="ECO:0007669"/>
    <property type="project" value="TreeGrafter"/>
</dbReference>
<comment type="subcellular location">
    <subcellularLocation>
        <location evidence="1">Membrane</location>
        <topology evidence="1">Multi-pass membrane protein</topology>
    </subcellularLocation>
</comment>
<evidence type="ECO:0000256" key="5">
    <source>
        <dbReference type="SAM" id="Phobius"/>
    </source>
</evidence>
<keyword evidence="3 5" id="KW-1133">Transmembrane helix</keyword>
<evidence type="ECO:0000256" key="1">
    <source>
        <dbReference type="ARBA" id="ARBA00004141"/>
    </source>
</evidence>
<evidence type="ECO:0000256" key="3">
    <source>
        <dbReference type="ARBA" id="ARBA00022989"/>
    </source>
</evidence>
<dbReference type="Pfam" id="PF13903">
    <property type="entry name" value="Claudin_2"/>
    <property type="match status" value="1"/>
</dbReference>
<keyword evidence="4 5" id="KW-0472">Membrane</keyword>
<dbReference type="Proteomes" id="UP001292094">
    <property type="component" value="Unassembled WGS sequence"/>
</dbReference>
<protein>
    <submittedName>
        <fullName evidence="6">Uncharacterized protein</fullName>
    </submittedName>
</protein>
<feature type="transmembrane region" description="Helical" evidence="5">
    <location>
        <begin position="161"/>
        <end position="189"/>
    </location>
</feature>
<dbReference type="EMBL" id="JAWZYT010005499">
    <property type="protein sequence ID" value="KAK4290371.1"/>
    <property type="molecule type" value="Genomic_DNA"/>
</dbReference>
<name>A0AAE1NKI9_9EUCA</name>
<gene>
    <name evidence="6" type="ORF">Pmani_036715</name>
</gene>